<dbReference type="GO" id="GO:0016747">
    <property type="term" value="F:acyltransferase activity, transferring groups other than amino-acyl groups"/>
    <property type="evidence" value="ECO:0007669"/>
    <property type="project" value="InterPro"/>
</dbReference>
<dbReference type="Proteomes" id="UP000446866">
    <property type="component" value="Unassembled WGS sequence"/>
</dbReference>
<dbReference type="RefSeq" id="WP_160202829.1">
    <property type="nucleotide sequence ID" value="NZ_QXWK01000026.1"/>
</dbReference>
<dbReference type="Pfam" id="PF13302">
    <property type="entry name" value="Acetyltransf_3"/>
    <property type="match status" value="1"/>
</dbReference>
<proteinExistence type="predicted"/>
<feature type="domain" description="N-acetyltransferase" evidence="1">
    <location>
        <begin position="23"/>
        <end position="178"/>
    </location>
</feature>
<name>A0A845QKA6_9FIRM</name>
<organism evidence="2 3">
    <name type="scientific">Anaerotruncus colihominis</name>
    <dbReference type="NCBI Taxonomy" id="169435"/>
    <lineage>
        <taxon>Bacteria</taxon>
        <taxon>Bacillati</taxon>
        <taxon>Bacillota</taxon>
        <taxon>Clostridia</taxon>
        <taxon>Eubacteriales</taxon>
        <taxon>Oscillospiraceae</taxon>
        <taxon>Anaerotruncus</taxon>
    </lineage>
</organism>
<dbReference type="InterPro" id="IPR000182">
    <property type="entry name" value="GNAT_dom"/>
</dbReference>
<reference evidence="2 3" key="1">
    <citation type="submission" date="2018-08" db="EMBL/GenBank/DDBJ databases">
        <title>Murine metabolic-syndrome-specific gut microbial biobank.</title>
        <authorList>
            <person name="Liu C."/>
        </authorList>
    </citation>
    <scope>NUCLEOTIDE SEQUENCE [LARGE SCALE GENOMIC DNA]</scope>
    <source>
        <strain evidence="2 3">28</strain>
    </source>
</reference>
<dbReference type="PANTHER" id="PTHR43792">
    <property type="entry name" value="GNAT FAMILY, PUTATIVE (AFU_ORTHOLOGUE AFUA_3G00765)-RELATED-RELATED"/>
    <property type="match status" value="1"/>
</dbReference>
<dbReference type="SUPFAM" id="SSF55729">
    <property type="entry name" value="Acyl-CoA N-acyltransferases (Nat)"/>
    <property type="match status" value="1"/>
</dbReference>
<keyword evidence="2" id="KW-0808">Transferase</keyword>
<dbReference type="Gene3D" id="3.40.630.30">
    <property type="match status" value="1"/>
</dbReference>
<dbReference type="InterPro" id="IPR016181">
    <property type="entry name" value="Acyl_CoA_acyltransferase"/>
</dbReference>
<evidence type="ECO:0000259" key="1">
    <source>
        <dbReference type="PROSITE" id="PS51186"/>
    </source>
</evidence>
<dbReference type="CDD" id="cd04301">
    <property type="entry name" value="NAT_SF"/>
    <property type="match status" value="1"/>
</dbReference>
<dbReference type="PROSITE" id="PS51186">
    <property type="entry name" value="GNAT"/>
    <property type="match status" value="1"/>
</dbReference>
<dbReference type="InterPro" id="IPR051531">
    <property type="entry name" value="N-acetyltransferase"/>
</dbReference>
<dbReference type="AlphaFoldDB" id="A0A845QKA6"/>
<keyword evidence="3" id="KW-1185">Reference proteome</keyword>
<comment type="caution">
    <text evidence="2">The sequence shown here is derived from an EMBL/GenBank/DDBJ whole genome shotgun (WGS) entry which is preliminary data.</text>
</comment>
<dbReference type="PANTHER" id="PTHR43792:SF1">
    <property type="entry name" value="N-ACETYLTRANSFERASE DOMAIN-CONTAINING PROTEIN"/>
    <property type="match status" value="1"/>
</dbReference>
<sequence length="296" mass="34380">MGTETIKTERLTLRKFYIDDAKAMYRNWASDCEVTRFLTWPAHDNIEVTRTVLKDWEQQYADENFYNWAIVLDEVGEPIGSIGMAAADSDTRMIAIGYCIGKKYWHQGIASEALQAVIDFLFQKTNYNRIEARHDVFNPHSGMVMKKCGMQYEGTLREVARDNTGLSDCRYYSILRKDYEAKAETGQIAFEETEKTDVIASFEGKLREKTVGYARIAHYDGRATELCGIWLTDEGKELLEITAFAEGFFTFLKERGYEELYLENEDMDFGDRFGFTLESRDASGWYPKYEFRRKLV</sequence>
<evidence type="ECO:0000313" key="3">
    <source>
        <dbReference type="Proteomes" id="UP000446866"/>
    </source>
</evidence>
<gene>
    <name evidence="2" type="ORF">D0435_12855</name>
</gene>
<evidence type="ECO:0000313" key="2">
    <source>
        <dbReference type="EMBL" id="NBH62540.1"/>
    </source>
</evidence>
<accession>A0A845QKA6</accession>
<protein>
    <submittedName>
        <fullName evidence="2">N-acetyltransferase</fullName>
    </submittedName>
</protein>
<dbReference type="EMBL" id="QXWK01000026">
    <property type="protein sequence ID" value="NBH62540.1"/>
    <property type="molecule type" value="Genomic_DNA"/>
</dbReference>